<feature type="transmembrane region" description="Helical" evidence="1">
    <location>
        <begin position="25"/>
        <end position="44"/>
    </location>
</feature>
<keyword evidence="1" id="KW-1133">Transmembrane helix</keyword>
<proteinExistence type="predicted"/>
<name>A0A067Q034_9AGAM</name>
<protein>
    <submittedName>
        <fullName evidence="2">Uncharacterized protein</fullName>
    </submittedName>
</protein>
<reference evidence="3" key="1">
    <citation type="journal article" date="2014" name="Proc. Natl. Acad. Sci. U.S.A.">
        <title>Extensive sampling of basidiomycete genomes demonstrates inadequacy of the white-rot/brown-rot paradigm for wood decay fungi.</title>
        <authorList>
            <person name="Riley R."/>
            <person name="Salamov A.A."/>
            <person name="Brown D.W."/>
            <person name="Nagy L.G."/>
            <person name="Floudas D."/>
            <person name="Held B.W."/>
            <person name="Levasseur A."/>
            <person name="Lombard V."/>
            <person name="Morin E."/>
            <person name="Otillar R."/>
            <person name="Lindquist E.A."/>
            <person name="Sun H."/>
            <person name="LaButti K.M."/>
            <person name="Schmutz J."/>
            <person name="Jabbour D."/>
            <person name="Luo H."/>
            <person name="Baker S.E."/>
            <person name="Pisabarro A.G."/>
            <person name="Walton J.D."/>
            <person name="Blanchette R.A."/>
            <person name="Henrissat B."/>
            <person name="Martin F."/>
            <person name="Cullen D."/>
            <person name="Hibbett D.S."/>
            <person name="Grigoriev I.V."/>
        </authorList>
    </citation>
    <scope>NUCLEOTIDE SEQUENCE [LARGE SCALE GENOMIC DNA]</scope>
    <source>
        <strain evidence="3">MUCL 33604</strain>
    </source>
</reference>
<dbReference type="EMBL" id="KL197721">
    <property type="protein sequence ID" value="KDQ56877.1"/>
    <property type="molecule type" value="Genomic_DNA"/>
</dbReference>
<dbReference type="AlphaFoldDB" id="A0A067Q034"/>
<feature type="transmembrane region" description="Helical" evidence="1">
    <location>
        <begin position="50"/>
        <end position="73"/>
    </location>
</feature>
<dbReference type="Proteomes" id="UP000027265">
    <property type="component" value="Unassembled WGS sequence"/>
</dbReference>
<keyword evidence="1" id="KW-0472">Membrane</keyword>
<sequence>MATDREEELSDQAPRTDWVLAKRVTWYRIVCILFVVGFAIPKALLGYRNWVIISINVDLVLGFTTAISGSSLVRTESTRKLALVLPD</sequence>
<accession>A0A067Q034</accession>
<organism evidence="2 3">
    <name type="scientific">Jaapia argillacea MUCL 33604</name>
    <dbReference type="NCBI Taxonomy" id="933084"/>
    <lineage>
        <taxon>Eukaryota</taxon>
        <taxon>Fungi</taxon>
        <taxon>Dikarya</taxon>
        <taxon>Basidiomycota</taxon>
        <taxon>Agaricomycotina</taxon>
        <taxon>Agaricomycetes</taxon>
        <taxon>Agaricomycetidae</taxon>
        <taxon>Jaapiales</taxon>
        <taxon>Jaapiaceae</taxon>
        <taxon>Jaapia</taxon>
    </lineage>
</organism>
<evidence type="ECO:0000256" key="1">
    <source>
        <dbReference type="SAM" id="Phobius"/>
    </source>
</evidence>
<keyword evidence="3" id="KW-1185">Reference proteome</keyword>
<evidence type="ECO:0000313" key="3">
    <source>
        <dbReference type="Proteomes" id="UP000027265"/>
    </source>
</evidence>
<dbReference type="InParanoid" id="A0A067Q034"/>
<gene>
    <name evidence="2" type="ORF">JAAARDRAFT_194822</name>
</gene>
<dbReference type="HOGENOM" id="CLU_2483653_0_0_1"/>
<dbReference type="OrthoDB" id="3058001at2759"/>
<evidence type="ECO:0000313" key="2">
    <source>
        <dbReference type="EMBL" id="KDQ56877.1"/>
    </source>
</evidence>
<keyword evidence="1" id="KW-0812">Transmembrane</keyword>